<dbReference type="Pfam" id="PF07396">
    <property type="entry name" value="Porin_O_P"/>
    <property type="match status" value="1"/>
</dbReference>
<comment type="caution">
    <text evidence="1">The sequence shown here is derived from an EMBL/GenBank/DDBJ whole genome shotgun (WGS) entry which is preliminary data.</text>
</comment>
<dbReference type="InterPro" id="IPR010870">
    <property type="entry name" value="Porin_O/P"/>
</dbReference>
<accession>A0A316WI43</accession>
<dbReference type="InterPro" id="IPR023614">
    <property type="entry name" value="Porin_dom_sf"/>
</dbReference>
<keyword evidence="2" id="KW-1185">Reference proteome</keyword>
<evidence type="ECO:0000313" key="1">
    <source>
        <dbReference type="EMBL" id="PWN58828.1"/>
    </source>
</evidence>
<reference evidence="1" key="1">
    <citation type="submission" date="2018-04" db="EMBL/GenBank/DDBJ databases">
        <title>Draft Genome Sequences of Chryseobacterium lactis NCTC11390T isolated from milk, Chryseobacterium oncorhynchi 701B-08T from rainbow trout, and Chryseobacterium viscerum 687B-08T from diseased fish.</title>
        <authorList>
            <person name="Jeong J.-J."/>
            <person name="Lee Y.J."/>
            <person name="Pathiraja D."/>
            <person name="Park B."/>
            <person name="Choi I.-G."/>
            <person name="Kim K.D."/>
        </authorList>
    </citation>
    <scope>NUCLEOTIDE SEQUENCE [LARGE SCALE GENOMIC DNA]</scope>
    <source>
        <strain evidence="1">701B-08</strain>
    </source>
</reference>
<sequence length="106" mass="11939">TGESRQYKLEGAKFDSVKPENKEIGAWEVFYRYDNIKVEDDNVVADTATREVGDTKAKAHNLGVNWYVNDAVKIIAAYVKAKTDKITNNNGDDDGDGFVTRLQYVF</sequence>
<dbReference type="Gene3D" id="2.40.160.10">
    <property type="entry name" value="Porin"/>
    <property type="match status" value="1"/>
</dbReference>
<dbReference type="Proteomes" id="UP000236182">
    <property type="component" value="Unassembled WGS sequence"/>
</dbReference>
<dbReference type="SUPFAM" id="SSF56935">
    <property type="entry name" value="Porins"/>
    <property type="match status" value="1"/>
</dbReference>
<proteinExistence type="predicted"/>
<evidence type="ECO:0000313" key="2">
    <source>
        <dbReference type="Proteomes" id="UP000236182"/>
    </source>
</evidence>
<name>A0A316WI43_9FLAO</name>
<feature type="non-terminal residue" evidence="1">
    <location>
        <position position="1"/>
    </location>
</feature>
<dbReference type="RefSeq" id="WP_262509815.1">
    <property type="nucleotide sequence ID" value="NZ_PPEI02000027.1"/>
</dbReference>
<dbReference type="AlphaFoldDB" id="A0A316WI43"/>
<organism evidence="1 2">
    <name type="scientific">Chryseobacterium oncorhynchi</name>
    <dbReference type="NCBI Taxonomy" id="741074"/>
    <lineage>
        <taxon>Bacteria</taxon>
        <taxon>Pseudomonadati</taxon>
        <taxon>Bacteroidota</taxon>
        <taxon>Flavobacteriia</taxon>
        <taxon>Flavobacteriales</taxon>
        <taxon>Weeksellaceae</taxon>
        <taxon>Chryseobacterium group</taxon>
        <taxon>Chryseobacterium</taxon>
    </lineage>
</organism>
<dbReference type="EMBL" id="PPEI02000027">
    <property type="protein sequence ID" value="PWN58828.1"/>
    <property type="molecule type" value="Genomic_DNA"/>
</dbReference>
<protein>
    <submittedName>
        <fullName evidence="1">Porin</fullName>
    </submittedName>
</protein>
<gene>
    <name evidence="1" type="ORF">C1638_022070</name>
</gene>